<dbReference type="CDD" id="cd12108">
    <property type="entry name" value="Hr-like"/>
    <property type="match status" value="1"/>
</dbReference>
<keyword evidence="4" id="KW-1185">Reference proteome</keyword>
<organism evidence="3 4">
    <name type="scientific">Monoraphidium neglectum</name>
    <dbReference type="NCBI Taxonomy" id="145388"/>
    <lineage>
        <taxon>Eukaryota</taxon>
        <taxon>Viridiplantae</taxon>
        <taxon>Chlorophyta</taxon>
        <taxon>core chlorophytes</taxon>
        <taxon>Chlorophyceae</taxon>
        <taxon>CS clade</taxon>
        <taxon>Sphaeropleales</taxon>
        <taxon>Selenastraceae</taxon>
        <taxon>Monoraphidium</taxon>
    </lineage>
</organism>
<accession>A0A0D2JLU4</accession>
<evidence type="ECO:0000259" key="2">
    <source>
        <dbReference type="Pfam" id="PF01814"/>
    </source>
</evidence>
<dbReference type="Proteomes" id="UP000054498">
    <property type="component" value="Unassembled WGS sequence"/>
</dbReference>
<dbReference type="KEGG" id="mng:MNEG_7797"/>
<evidence type="ECO:0000256" key="1">
    <source>
        <dbReference type="SAM" id="MobiDB-lite"/>
    </source>
</evidence>
<dbReference type="AlphaFoldDB" id="A0A0D2JLU4"/>
<protein>
    <recommendedName>
        <fullName evidence="2">Hemerythrin-like domain-containing protein</fullName>
    </recommendedName>
</protein>
<dbReference type="Gene3D" id="1.20.120.520">
    <property type="entry name" value="nmb1532 protein domain like"/>
    <property type="match status" value="1"/>
</dbReference>
<dbReference type="Pfam" id="PF01814">
    <property type="entry name" value="Hemerythrin"/>
    <property type="match status" value="1"/>
</dbReference>
<evidence type="ECO:0000313" key="4">
    <source>
        <dbReference type="Proteomes" id="UP000054498"/>
    </source>
</evidence>
<dbReference type="PANTHER" id="PTHR35585">
    <property type="entry name" value="HHE DOMAIN PROTEIN (AFU_ORTHOLOGUE AFUA_4G00730)"/>
    <property type="match status" value="1"/>
</dbReference>
<reference evidence="3 4" key="1">
    <citation type="journal article" date="2013" name="BMC Genomics">
        <title>Reconstruction of the lipid metabolism for the microalga Monoraphidium neglectum from its genome sequence reveals characteristics suitable for biofuel production.</title>
        <authorList>
            <person name="Bogen C."/>
            <person name="Al-Dilaimi A."/>
            <person name="Albersmeier A."/>
            <person name="Wichmann J."/>
            <person name="Grundmann M."/>
            <person name="Rupp O."/>
            <person name="Lauersen K.J."/>
            <person name="Blifernez-Klassen O."/>
            <person name="Kalinowski J."/>
            <person name="Goesmann A."/>
            <person name="Mussgnug J.H."/>
            <person name="Kruse O."/>
        </authorList>
    </citation>
    <scope>NUCLEOTIDE SEQUENCE [LARGE SCALE GENOMIC DNA]</scope>
    <source>
        <strain evidence="3 4">SAG 48.87</strain>
    </source>
</reference>
<evidence type="ECO:0000313" key="3">
    <source>
        <dbReference type="EMBL" id="KIZ00163.1"/>
    </source>
</evidence>
<feature type="domain" description="Hemerythrin-like" evidence="2">
    <location>
        <begin position="52"/>
        <end position="169"/>
    </location>
</feature>
<dbReference type="RefSeq" id="XP_013899182.1">
    <property type="nucleotide sequence ID" value="XM_014043728.1"/>
</dbReference>
<dbReference type="OrthoDB" id="9983919at2759"/>
<dbReference type="InterPro" id="IPR012312">
    <property type="entry name" value="Hemerythrin-like"/>
</dbReference>
<proteinExistence type="predicted"/>
<dbReference type="GeneID" id="25740673"/>
<name>A0A0D2JLU4_9CHLO</name>
<feature type="region of interest" description="Disordered" evidence="1">
    <location>
        <begin position="346"/>
        <end position="399"/>
    </location>
</feature>
<gene>
    <name evidence="3" type="ORF">MNEG_7797</name>
</gene>
<sequence>MAASMLNAAGNPDGSGTATVGLTHSPQIDVTAGAVSVNLGLSRVLTPISINVLELIVLDHNRLRALYDCYTKLGPGLSAENRQLLSWELIMCMSEHAAKEELVLYPAIRAVFGDMEADKCLQEHAQVKRLTAQLDTMVSTDPAFDMAVRGAVEAMLAHVAEEEGTLLPRMGDALTPVTLLQLGLQFEAAKVRAPTRPHPEAPNLPPFNEASLAAAKQVDTALDQARMPSVVPAMVALKGGGPEGAPTPQAVPTEPAGTTSAGMELGGGAEGGASEAPMEVIGGIGGVSMGGTAAGGAAGLPTTGLGANAGSTGGGAGALMEGLGGGAAGTGGGAGTPMEGLAAGAAGTGGAGAADMPDVTRDDVMGPGGAENRREAAKAAAAPGGEMDDITAPEIDAAP</sequence>
<feature type="region of interest" description="Disordered" evidence="1">
    <location>
        <begin position="239"/>
        <end position="276"/>
    </location>
</feature>
<dbReference type="EMBL" id="KK101636">
    <property type="protein sequence ID" value="KIZ00163.1"/>
    <property type="molecule type" value="Genomic_DNA"/>
</dbReference>
<dbReference type="PANTHER" id="PTHR35585:SF1">
    <property type="entry name" value="HHE DOMAIN PROTEIN (AFU_ORTHOLOGUE AFUA_4G00730)"/>
    <property type="match status" value="1"/>
</dbReference>